<protein>
    <submittedName>
        <fullName evidence="3">Uncharacterized protein</fullName>
    </submittedName>
</protein>
<dbReference type="Proteomes" id="UP000467841">
    <property type="component" value="Unassembled WGS sequence"/>
</dbReference>
<feature type="region of interest" description="Disordered" evidence="1">
    <location>
        <begin position="1"/>
        <end position="23"/>
    </location>
</feature>
<evidence type="ECO:0000313" key="4">
    <source>
        <dbReference type="Proteomes" id="UP000467841"/>
    </source>
</evidence>
<dbReference type="AlphaFoldDB" id="A0A6D2KWK2"/>
<dbReference type="EMBL" id="CACVBM020001729">
    <property type="protein sequence ID" value="CAA7058706.1"/>
    <property type="molecule type" value="Genomic_DNA"/>
</dbReference>
<name>A0A6D2KWK2_9BRAS</name>
<keyword evidence="2" id="KW-0812">Transmembrane</keyword>
<evidence type="ECO:0000256" key="2">
    <source>
        <dbReference type="SAM" id="Phobius"/>
    </source>
</evidence>
<reference evidence="3" key="1">
    <citation type="submission" date="2020-01" db="EMBL/GenBank/DDBJ databases">
        <authorList>
            <person name="Mishra B."/>
        </authorList>
    </citation>
    <scope>NUCLEOTIDE SEQUENCE [LARGE SCALE GENOMIC DNA]</scope>
</reference>
<comment type="caution">
    <text evidence="3">The sequence shown here is derived from an EMBL/GenBank/DDBJ whole genome shotgun (WGS) entry which is preliminary data.</text>
</comment>
<evidence type="ECO:0000256" key="1">
    <source>
        <dbReference type="SAM" id="MobiDB-lite"/>
    </source>
</evidence>
<sequence>MANTFLEVETGFPTSPSSATDPRLPSRWWTQSQYLLFNGKELTEEERSATFKLFVLGAVTTLAVFITVSFYTDILSCQASFSVESIFVSPSSAVWHIDLLVKNPGSTCPIYYNGDDVYAKLGSINAAVLKTSHTRRSGGYTSFSVDLATGSNQSDVVAASPRAFELDLKISAKKKRFILASSTCPISYDSDDVYAKLGSINAAVLKTSHTRRSGGYTSFSVDLATGSNQSDVVTASPRAFELDIKLGAKKKRFILGYQSGHFDVRCQNLIIGHEKIKCHSSFEEMKLCCYENEE</sequence>
<evidence type="ECO:0000313" key="3">
    <source>
        <dbReference type="EMBL" id="CAA7058706.1"/>
    </source>
</evidence>
<accession>A0A6D2KWK2</accession>
<dbReference type="OrthoDB" id="1068976at2759"/>
<keyword evidence="4" id="KW-1185">Reference proteome</keyword>
<feature type="transmembrane region" description="Helical" evidence="2">
    <location>
        <begin position="53"/>
        <end position="72"/>
    </location>
</feature>
<keyword evidence="2" id="KW-1133">Transmembrane helix</keyword>
<organism evidence="3 4">
    <name type="scientific">Microthlaspi erraticum</name>
    <dbReference type="NCBI Taxonomy" id="1685480"/>
    <lineage>
        <taxon>Eukaryota</taxon>
        <taxon>Viridiplantae</taxon>
        <taxon>Streptophyta</taxon>
        <taxon>Embryophyta</taxon>
        <taxon>Tracheophyta</taxon>
        <taxon>Spermatophyta</taxon>
        <taxon>Magnoliopsida</taxon>
        <taxon>eudicotyledons</taxon>
        <taxon>Gunneridae</taxon>
        <taxon>Pentapetalae</taxon>
        <taxon>rosids</taxon>
        <taxon>malvids</taxon>
        <taxon>Brassicales</taxon>
        <taxon>Brassicaceae</taxon>
        <taxon>Coluteocarpeae</taxon>
        <taxon>Microthlaspi</taxon>
    </lineage>
</organism>
<proteinExistence type="predicted"/>
<gene>
    <name evidence="3" type="ORF">MERR_LOCUS45942</name>
</gene>
<keyword evidence="2" id="KW-0472">Membrane</keyword>